<protein>
    <recommendedName>
        <fullName evidence="3">PPM-type phosphatase domain-containing protein</fullName>
    </recommendedName>
</protein>
<evidence type="ECO:0000259" key="3">
    <source>
        <dbReference type="PROSITE" id="PS51746"/>
    </source>
</evidence>
<dbReference type="Pfam" id="PF00481">
    <property type="entry name" value="PP2C"/>
    <property type="match status" value="1"/>
</dbReference>
<feature type="region of interest" description="Disordered" evidence="1">
    <location>
        <begin position="26"/>
        <end position="51"/>
    </location>
</feature>
<dbReference type="CDD" id="cd00143">
    <property type="entry name" value="PP2Cc"/>
    <property type="match status" value="1"/>
</dbReference>
<keyword evidence="5" id="KW-1185">Reference proteome</keyword>
<comment type="caution">
    <text evidence="4">The sequence shown here is derived from an EMBL/GenBank/DDBJ whole genome shotgun (WGS) entry which is preliminary data.</text>
</comment>
<dbReference type="EMBL" id="JAQMWT010000136">
    <property type="protein sequence ID" value="KAJ8609625.1"/>
    <property type="molecule type" value="Genomic_DNA"/>
</dbReference>
<evidence type="ECO:0000313" key="5">
    <source>
        <dbReference type="Proteomes" id="UP001230188"/>
    </source>
</evidence>
<dbReference type="InterPro" id="IPR036457">
    <property type="entry name" value="PPM-type-like_dom_sf"/>
</dbReference>
<proteinExistence type="predicted"/>
<dbReference type="GO" id="GO:0004722">
    <property type="term" value="F:protein serine/threonine phosphatase activity"/>
    <property type="evidence" value="ECO:0007669"/>
    <property type="project" value="InterPro"/>
</dbReference>
<evidence type="ECO:0000313" key="4">
    <source>
        <dbReference type="EMBL" id="KAJ8609625.1"/>
    </source>
</evidence>
<reference evidence="4" key="1">
    <citation type="submission" date="2023-01" db="EMBL/GenBank/DDBJ databases">
        <title>Metagenome sequencing of chrysophaentin producing Chrysophaeum taylorii.</title>
        <authorList>
            <person name="Davison J."/>
            <person name="Bewley C."/>
        </authorList>
    </citation>
    <scope>NUCLEOTIDE SEQUENCE</scope>
    <source>
        <strain evidence="4">NIES-1699</strain>
    </source>
</reference>
<evidence type="ECO:0000256" key="2">
    <source>
        <dbReference type="SAM" id="SignalP"/>
    </source>
</evidence>
<gene>
    <name evidence="4" type="ORF">CTAYLR_006296</name>
</gene>
<organism evidence="4 5">
    <name type="scientific">Chrysophaeum taylorii</name>
    <dbReference type="NCBI Taxonomy" id="2483200"/>
    <lineage>
        <taxon>Eukaryota</taxon>
        <taxon>Sar</taxon>
        <taxon>Stramenopiles</taxon>
        <taxon>Ochrophyta</taxon>
        <taxon>Pelagophyceae</taxon>
        <taxon>Pelagomonadales</taxon>
        <taxon>Pelagomonadaceae</taxon>
        <taxon>Chrysophaeum</taxon>
    </lineage>
</organism>
<dbReference type="AlphaFoldDB" id="A0AAD7UM78"/>
<dbReference type="PROSITE" id="PS51746">
    <property type="entry name" value="PPM_2"/>
    <property type="match status" value="1"/>
</dbReference>
<sequence length="363" mass="39694">MWVLSKLIKKALRHVLAAFAATTPPHMLGEEETRDSESSDDSRDEAEVKRDWTHPVRSATWWVAAGELHACEDRVISEELRIGPHVAHCAAAIDGHGGDACASWLRTHLARYVESRLDAETQRRRRRCRRRTAAEMARRAAERALRDADKGYRAACQREKNLSAKAGACVSLAVFFGGALAVANLGDARAFLVADDGTVTQLTTTHRATLAKEALRVRRAGGSITRDGRVARGVLEPTRTVGDFDIKRRYPRVVVADPDSVAITRRRRRSQRGTKPSSPYDSVALVLASDGVCDILPPNDIGRLVASRLGVARDTEIAKTLVDEAKRLGTLDDATAVVLEFWPLMTPAADHADIALVPQTTSS</sequence>
<keyword evidence="2" id="KW-0732">Signal</keyword>
<feature type="compositionally biased region" description="Basic and acidic residues" evidence="1">
    <location>
        <begin position="28"/>
        <end position="51"/>
    </location>
</feature>
<feature type="domain" description="PPM-type phosphatase" evidence="3">
    <location>
        <begin position="67"/>
        <end position="341"/>
    </location>
</feature>
<dbReference type="InterPro" id="IPR001932">
    <property type="entry name" value="PPM-type_phosphatase-like_dom"/>
</dbReference>
<dbReference type="Proteomes" id="UP001230188">
    <property type="component" value="Unassembled WGS sequence"/>
</dbReference>
<name>A0AAD7UM78_9STRA</name>
<dbReference type="SMART" id="SM00332">
    <property type="entry name" value="PP2Cc"/>
    <property type="match status" value="1"/>
</dbReference>
<dbReference type="SUPFAM" id="SSF81606">
    <property type="entry name" value="PP2C-like"/>
    <property type="match status" value="1"/>
</dbReference>
<dbReference type="PANTHER" id="PTHR47992">
    <property type="entry name" value="PROTEIN PHOSPHATASE"/>
    <property type="match status" value="1"/>
</dbReference>
<feature type="chain" id="PRO_5041986405" description="PPM-type phosphatase domain-containing protein" evidence="2">
    <location>
        <begin position="18"/>
        <end position="363"/>
    </location>
</feature>
<dbReference type="InterPro" id="IPR015655">
    <property type="entry name" value="PP2C"/>
</dbReference>
<feature type="signal peptide" evidence="2">
    <location>
        <begin position="1"/>
        <end position="17"/>
    </location>
</feature>
<evidence type="ECO:0000256" key="1">
    <source>
        <dbReference type="SAM" id="MobiDB-lite"/>
    </source>
</evidence>
<dbReference type="Gene3D" id="3.60.40.10">
    <property type="entry name" value="PPM-type phosphatase domain"/>
    <property type="match status" value="1"/>
</dbReference>
<accession>A0AAD7UM78</accession>